<dbReference type="Gene3D" id="3.10.310.50">
    <property type="match status" value="1"/>
</dbReference>
<reference evidence="2 3" key="1">
    <citation type="submission" date="2020-07" db="EMBL/GenBank/DDBJ databases">
        <title>Genomic Encyclopedia of Type Strains, Phase IV (KMG-V): Genome sequencing to study the core and pangenomes of soil and plant-associated prokaryotes.</title>
        <authorList>
            <person name="Whitman W."/>
        </authorList>
    </citation>
    <scope>NUCLEOTIDE SEQUENCE [LARGE SCALE GENOMIC DNA]</scope>
    <source>
        <strain evidence="2 3">SAS40</strain>
    </source>
</reference>
<comment type="caution">
    <text evidence="2">The sequence shown here is derived from an EMBL/GenBank/DDBJ whole genome shotgun (WGS) entry which is preliminary data.</text>
</comment>
<dbReference type="RefSeq" id="WP_179587929.1">
    <property type="nucleotide sequence ID" value="NZ_JACBYR010000001.1"/>
</dbReference>
<gene>
    <name evidence="2" type="ORF">FHW18_003486</name>
</gene>
<dbReference type="AlphaFoldDB" id="A0A7Y9IW74"/>
<dbReference type="PANTHER" id="PTHR30373">
    <property type="entry name" value="UPF0603 PROTEIN YGCG"/>
    <property type="match status" value="1"/>
</dbReference>
<protein>
    <recommendedName>
        <fullName evidence="1">TPM domain-containing protein</fullName>
    </recommendedName>
</protein>
<sequence length="170" mass="18661">MHPAVGKFARACGWPLISGHWRRSRHFNAAALDRLAAAIAESETHHPGELLVVLETHLPDHVPDGVTRALEVFGRQRVWDTPERTGMLLYIALGNRCIELIADRGIDVPDATWDGVCRKIQEGFRRGDYLGTLETGIDTIEGELKAALPVADGADAAADPNRLPDRPVFI</sequence>
<dbReference type="Pfam" id="PF04536">
    <property type="entry name" value="TPM_phosphatase"/>
    <property type="match status" value="1"/>
</dbReference>
<evidence type="ECO:0000313" key="2">
    <source>
        <dbReference type="EMBL" id="NYE84215.1"/>
    </source>
</evidence>
<dbReference type="InterPro" id="IPR007621">
    <property type="entry name" value="TPM_dom"/>
</dbReference>
<keyword evidence="3" id="KW-1185">Reference proteome</keyword>
<name>A0A7Y9IW74_9BURK</name>
<evidence type="ECO:0000259" key="1">
    <source>
        <dbReference type="Pfam" id="PF04536"/>
    </source>
</evidence>
<feature type="domain" description="TPM" evidence="1">
    <location>
        <begin position="27"/>
        <end position="141"/>
    </location>
</feature>
<dbReference type="Proteomes" id="UP000542125">
    <property type="component" value="Unassembled WGS sequence"/>
</dbReference>
<proteinExistence type="predicted"/>
<evidence type="ECO:0000313" key="3">
    <source>
        <dbReference type="Proteomes" id="UP000542125"/>
    </source>
</evidence>
<dbReference type="PANTHER" id="PTHR30373:SF8">
    <property type="entry name" value="BLL7265 PROTEIN"/>
    <property type="match status" value="1"/>
</dbReference>
<accession>A0A7Y9IW74</accession>
<dbReference type="EMBL" id="JACBYR010000001">
    <property type="protein sequence ID" value="NYE84215.1"/>
    <property type="molecule type" value="Genomic_DNA"/>
</dbReference>
<organism evidence="2 3">
    <name type="scientific">Pigmentiphaga litoralis</name>
    <dbReference type="NCBI Taxonomy" id="516702"/>
    <lineage>
        <taxon>Bacteria</taxon>
        <taxon>Pseudomonadati</taxon>
        <taxon>Pseudomonadota</taxon>
        <taxon>Betaproteobacteria</taxon>
        <taxon>Burkholderiales</taxon>
        <taxon>Alcaligenaceae</taxon>
        <taxon>Pigmentiphaga</taxon>
    </lineage>
</organism>